<keyword evidence="1" id="KW-0732">Signal</keyword>
<dbReference type="Proteomes" id="UP001274321">
    <property type="component" value="Unassembled WGS sequence"/>
</dbReference>
<dbReference type="RefSeq" id="WP_319843756.1">
    <property type="nucleotide sequence ID" value="NZ_JAXAFJ010000002.1"/>
</dbReference>
<accession>A0ABU4RLE0</accession>
<sequence length="169" mass="17480">MTFVTRSALAAGFVLLAAPAFAQSSEADYAKRFDGSFNGGGKVRTEANASPWNVKCKVTGNSSATSLKLAGSCTAAAIVTRQIGADLTISPNGTYTGTYTGSKIGPARISGKRSGDTVTLAVTWPKEVNGDTKATMTITNKGNGFTFAVDDLDKPGGKTVRMTDINLSK</sequence>
<reference evidence="2 3" key="1">
    <citation type="submission" date="2023-11" db="EMBL/GenBank/DDBJ databases">
        <authorList>
            <person name="Bao R."/>
        </authorList>
    </citation>
    <scope>NUCLEOTIDE SEQUENCE [LARGE SCALE GENOMIC DNA]</scope>
    <source>
        <strain evidence="2 3">PJ23</strain>
    </source>
</reference>
<name>A0ABU4RLE0_9HYPH</name>
<feature type="signal peptide" evidence="1">
    <location>
        <begin position="1"/>
        <end position="22"/>
    </location>
</feature>
<gene>
    <name evidence="2" type="ORF">SCD90_06205</name>
</gene>
<proteinExistence type="predicted"/>
<keyword evidence="3" id="KW-1185">Reference proteome</keyword>
<feature type="chain" id="PRO_5046433227" evidence="1">
    <location>
        <begin position="23"/>
        <end position="169"/>
    </location>
</feature>
<organism evidence="2 3">
    <name type="scientific">Terrihabitans rhizophilus</name>
    <dbReference type="NCBI Taxonomy" id="3092662"/>
    <lineage>
        <taxon>Bacteria</taxon>
        <taxon>Pseudomonadati</taxon>
        <taxon>Pseudomonadota</taxon>
        <taxon>Alphaproteobacteria</taxon>
        <taxon>Hyphomicrobiales</taxon>
        <taxon>Terrihabitans</taxon>
    </lineage>
</organism>
<evidence type="ECO:0000313" key="3">
    <source>
        <dbReference type="Proteomes" id="UP001274321"/>
    </source>
</evidence>
<evidence type="ECO:0000256" key="1">
    <source>
        <dbReference type="SAM" id="SignalP"/>
    </source>
</evidence>
<evidence type="ECO:0000313" key="2">
    <source>
        <dbReference type="EMBL" id="MDX6805649.1"/>
    </source>
</evidence>
<dbReference type="EMBL" id="JAXAFJ010000002">
    <property type="protein sequence ID" value="MDX6805649.1"/>
    <property type="molecule type" value="Genomic_DNA"/>
</dbReference>
<comment type="caution">
    <text evidence="2">The sequence shown here is derived from an EMBL/GenBank/DDBJ whole genome shotgun (WGS) entry which is preliminary data.</text>
</comment>
<protein>
    <submittedName>
        <fullName evidence="2">Uncharacterized protein</fullName>
    </submittedName>
</protein>